<keyword evidence="4" id="KW-1185">Reference proteome</keyword>
<dbReference type="PANTHER" id="PTHR43630:SF2">
    <property type="entry name" value="GLYCOSYLTRANSFERASE"/>
    <property type="match status" value="1"/>
</dbReference>
<dbReference type="InterPro" id="IPR001173">
    <property type="entry name" value="Glyco_trans_2-like"/>
</dbReference>
<evidence type="ECO:0000313" key="4">
    <source>
        <dbReference type="Proteomes" id="UP000786183"/>
    </source>
</evidence>
<organism evidence="3 4">
    <name type="scientific">Campylobacter canadensis</name>
    <dbReference type="NCBI Taxonomy" id="449520"/>
    <lineage>
        <taxon>Bacteria</taxon>
        <taxon>Pseudomonadati</taxon>
        <taxon>Campylobacterota</taxon>
        <taxon>Epsilonproteobacteria</taxon>
        <taxon>Campylobacterales</taxon>
        <taxon>Campylobacteraceae</taxon>
        <taxon>Campylobacter</taxon>
    </lineage>
</organism>
<dbReference type="Proteomes" id="UP000786183">
    <property type="component" value="Unassembled WGS sequence"/>
</dbReference>
<evidence type="ECO:0000313" key="3">
    <source>
        <dbReference type="EMBL" id="MBZ7987584.1"/>
    </source>
</evidence>
<reference evidence="3 4" key="1">
    <citation type="submission" date="2020-07" db="EMBL/GenBank/DDBJ databases">
        <title>Transfer of Campylobacter canadensis to the novel genus Avispirillum gen. nov., that also includes two novel species recovered from migratory waterfowl: Avispirillum anseris sp. nov. and Avispirillum brantae sp. nov.</title>
        <authorList>
            <person name="Miller W.G."/>
            <person name="Chapman M.H."/>
            <person name="Yee E."/>
            <person name="Inglis G.D."/>
        </authorList>
    </citation>
    <scope>NUCLEOTIDE SEQUENCE [LARGE SCALE GENOMIC DNA]</scope>
    <source>
        <strain evidence="3 4">L283</strain>
    </source>
</reference>
<dbReference type="CDD" id="cd02511">
    <property type="entry name" value="Beta4Glucosyltransferase"/>
    <property type="match status" value="1"/>
</dbReference>
<comment type="similarity">
    <text evidence="1">Belongs to the glycosyltransferase 2 family. WaaE/KdtX subfamily.</text>
</comment>
<dbReference type="Gene3D" id="3.90.550.10">
    <property type="entry name" value="Spore Coat Polysaccharide Biosynthesis Protein SpsA, Chain A"/>
    <property type="match status" value="1"/>
</dbReference>
<accession>A0ABS7WS53</accession>
<evidence type="ECO:0000256" key="1">
    <source>
        <dbReference type="ARBA" id="ARBA00038494"/>
    </source>
</evidence>
<evidence type="ECO:0000259" key="2">
    <source>
        <dbReference type="Pfam" id="PF00535"/>
    </source>
</evidence>
<gene>
    <name evidence="3" type="ORF">AVCANL283_05660</name>
</gene>
<feature type="domain" description="Glycosyltransferase 2-like" evidence="2">
    <location>
        <begin position="4"/>
        <end position="142"/>
    </location>
</feature>
<comment type="caution">
    <text evidence="3">The sequence shown here is derived from an EMBL/GenBank/DDBJ whole genome shotgun (WGS) entry which is preliminary data.</text>
</comment>
<sequence>MNISIIILTFNSEKYLKEVLQSVAFADEVIVVDNGSKDNSIKIASTFKNVKLFHQAWLGFGKQKQFGVNQAKNEWVFVLDSDEIITKELEEEIKNTLIKAEYKAYKVARLNFFFGKAIKRMGLYPDYNIRLFNKNYAKFDDREVHEAIICQEKIGKLKHHFLHYAYEDIEQFIDKQNKYSSLNPKKNNLLKALINPYWTFFKLYFIKLGFLEGKKGFIIAKLYAQYTFWKYIKSEI</sequence>
<dbReference type="EMBL" id="JACGBB010000010">
    <property type="protein sequence ID" value="MBZ7987584.1"/>
    <property type="molecule type" value="Genomic_DNA"/>
</dbReference>
<dbReference type="SUPFAM" id="SSF53448">
    <property type="entry name" value="Nucleotide-diphospho-sugar transferases"/>
    <property type="match status" value="1"/>
</dbReference>
<dbReference type="InterPro" id="IPR029044">
    <property type="entry name" value="Nucleotide-diphossugar_trans"/>
</dbReference>
<protein>
    <submittedName>
        <fullName evidence="3">Glycosyltransferase family 2 protein</fullName>
    </submittedName>
</protein>
<dbReference type="Pfam" id="PF00535">
    <property type="entry name" value="Glycos_transf_2"/>
    <property type="match status" value="1"/>
</dbReference>
<name>A0ABS7WS53_9BACT</name>
<dbReference type="RefSeq" id="WP_224325383.1">
    <property type="nucleotide sequence ID" value="NZ_JACGBB010000010.1"/>
</dbReference>
<proteinExistence type="inferred from homology"/>
<dbReference type="PANTHER" id="PTHR43630">
    <property type="entry name" value="POLY-BETA-1,6-N-ACETYL-D-GLUCOSAMINE SYNTHASE"/>
    <property type="match status" value="1"/>
</dbReference>